<sequence>MAMTVIPETFLGISSQLLREAKRIVAPVFFAEMSFSAIPPIAPTLPSAEMVPDPAIFLP</sequence>
<organism evidence="1">
    <name type="scientific">freshwater metagenome</name>
    <dbReference type="NCBI Taxonomy" id="449393"/>
    <lineage>
        <taxon>unclassified sequences</taxon>
        <taxon>metagenomes</taxon>
        <taxon>ecological metagenomes</taxon>
    </lineage>
</organism>
<dbReference type="EMBL" id="CAESPC010000108">
    <property type="protein sequence ID" value="CAB4367104.1"/>
    <property type="molecule type" value="Genomic_DNA"/>
</dbReference>
<name>A0A6J6AEM1_9ZZZZ</name>
<gene>
    <name evidence="1" type="ORF">UFOPK4180_00703</name>
</gene>
<dbReference type="AlphaFoldDB" id="A0A6J6AEM1"/>
<protein>
    <submittedName>
        <fullName evidence="1">Unannotated protein</fullName>
    </submittedName>
</protein>
<evidence type="ECO:0000313" key="1">
    <source>
        <dbReference type="EMBL" id="CAB4367104.1"/>
    </source>
</evidence>
<accession>A0A6J6AEM1</accession>
<proteinExistence type="predicted"/>
<reference evidence="1" key="1">
    <citation type="submission" date="2020-05" db="EMBL/GenBank/DDBJ databases">
        <authorList>
            <person name="Chiriac C."/>
            <person name="Salcher M."/>
            <person name="Ghai R."/>
            <person name="Kavagutti S V."/>
        </authorList>
    </citation>
    <scope>NUCLEOTIDE SEQUENCE</scope>
</reference>